<accession>A0A0F9TVZ2</accession>
<dbReference type="EMBL" id="LAZR01000977">
    <property type="protein sequence ID" value="KKN53306.1"/>
    <property type="molecule type" value="Genomic_DNA"/>
</dbReference>
<gene>
    <name evidence="1" type="ORF">LCGC14_0603780</name>
</gene>
<evidence type="ECO:0000313" key="1">
    <source>
        <dbReference type="EMBL" id="KKN53306.1"/>
    </source>
</evidence>
<sequence>MTFYSKDSRPQLTFSEINKICEKWVKKLQLEDLSIYFNYIEEPYNKEMGRPAFLRWIHEDQEWEICLYQLVDKKTVIHELGHIYLANTDLP</sequence>
<reference evidence="1" key="1">
    <citation type="journal article" date="2015" name="Nature">
        <title>Complex archaea that bridge the gap between prokaryotes and eukaryotes.</title>
        <authorList>
            <person name="Spang A."/>
            <person name="Saw J.H."/>
            <person name="Jorgensen S.L."/>
            <person name="Zaremba-Niedzwiedzka K."/>
            <person name="Martijn J."/>
            <person name="Lind A.E."/>
            <person name="van Eijk R."/>
            <person name="Schleper C."/>
            <person name="Guy L."/>
            <person name="Ettema T.J."/>
        </authorList>
    </citation>
    <scope>NUCLEOTIDE SEQUENCE</scope>
</reference>
<dbReference type="AlphaFoldDB" id="A0A0F9TVZ2"/>
<organism evidence="1">
    <name type="scientific">marine sediment metagenome</name>
    <dbReference type="NCBI Taxonomy" id="412755"/>
    <lineage>
        <taxon>unclassified sequences</taxon>
        <taxon>metagenomes</taxon>
        <taxon>ecological metagenomes</taxon>
    </lineage>
</organism>
<name>A0A0F9TVZ2_9ZZZZ</name>
<protein>
    <submittedName>
        <fullName evidence="1">Uncharacterized protein</fullName>
    </submittedName>
</protein>
<proteinExistence type="predicted"/>
<comment type="caution">
    <text evidence="1">The sequence shown here is derived from an EMBL/GenBank/DDBJ whole genome shotgun (WGS) entry which is preliminary data.</text>
</comment>